<feature type="compositionally biased region" description="Acidic residues" evidence="2">
    <location>
        <begin position="72"/>
        <end position="85"/>
    </location>
</feature>
<protein>
    <submittedName>
        <fullName evidence="3">(spotted green pufferfish) hypothetical protein</fullName>
    </submittedName>
</protein>
<evidence type="ECO:0000256" key="2">
    <source>
        <dbReference type="SAM" id="MobiDB-lite"/>
    </source>
</evidence>
<name>Q4STV1_TETNG</name>
<dbReference type="AlphaFoldDB" id="Q4STV1"/>
<proteinExistence type="inferred from homology"/>
<organism evidence="3">
    <name type="scientific">Tetraodon nigroviridis</name>
    <name type="common">Spotted green pufferfish</name>
    <name type="synonym">Chelonodon nigroviridis</name>
    <dbReference type="NCBI Taxonomy" id="99883"/>
    <lineage>
        <taxon>Eukaryota</taxon>
        <taxon>Metazoa</taxon>
        <taxon>Chordata</taxon>
        <taxon>Craniata</taxon>
        <taxon>Vertebrata</taxon>
        <taxon>Euteleostomi</taxon>
        <taxon>Actinopterygii</taxon>
        <taxon>Neopterygii</taxon>
        <taxon>Teleostei</taxon>
        <taxon>Neoteleostei</taxon>
        <taxon>Acanthomorphata</taxon>
        <taxon>Eupercaria</taxon>
        <taxon>Tetraodontiformes</taxon>
        <taxon>Tetradontoidea</taxon>
        <taxon>Tetraodontidae</taxon>
        <taxon>Tetraodon</taxon>
    </lineage>
</organism>
<evidence type="ECO:0000256" key="1">
    <source>
        <dbReference type="ARBA" id="ARBA00006180"/>
    </source>
</evidence>
<comment type="similarity">
    <text evidence="1">Belongs to the SAPS family.</text>
</comment>
<dbReference type="InterPro" id="IPR007587">
    <property type="entry name" value="SAPS"/>
</dbReference>
<dbReference type="GO" id="GO:0005829">
    <property type="term" value="C:cytosol"/>
    <property type="evidence" value="ECO:0007669"/>
    <property type="project" value="TreeGrafter"/>
</dbReference>
<feature type="region of interest" description="Disordered" evidence="2">
    <location>
        <begin position="191"/>
        <end position="226"/>
    </location>
</feature>
<evidence type="ECO:0000313" key="3">
    <source>
        <dbReference type="EMBL" id="CAF95931.1"/>
    </source>
</evidence>
<dbReference type="PANTHER" id="PTHR12634:SF15">
    <property type="entry name" value="SERINE_THREONINE-PROTEIN PHOSPHATASE 6 REGULATORY SUBUNIT 2"/>
    <property type="match status" value="1"/>
</dbReference>
<accession>Q4STV1</accession>
<sequence length="348" mass="38139">ISQTFSDYQIQQMTANFVDQFGFNDEEFTDHDDSIGATFDRIAEININIDAGQDGANTAVFEACSKERIQPFDDEEEEEEEDIWEEKEISFATQTKSRQSQAASNIYDQPAASGPEGSDRAADSDSDEGEDPKADLDPFLGAGQGGWNKVSETGPRCSSPVDSELSSSDGTKLNQNTCVWSVCVARKAPLVASDSSSSNSSDSDEEEGKKESAVSQAVTMETVTTGAGKETLRLTVDAKNERAFFSRYTHFTSTPPSPSVRSVSPLFCVPKESFSLSPPPNCSSYNSTSTSSVSSAISIILSAPSFRLHTRRVFKPAVRRYVLLEVIRSRVECFLKYFIENQSRSDLF</sequence>
<feature type="region of interest" description="Disordered" evidence="2">
    <location>
        <begin position="68"/>
        <end position="170"/>
    </location>
</feature>
<dbReference type="GO" id="GO:0005634">
    <property type="term" value="C:nucleus"/>
    <property type="evidence" value="ECO:0007669"/>
    <property type="project" value="TreeGrafter"/>
</dbReference>
<dbReference type="EMBL" id="CAAE01014108">
    <property type="protein sequence ID" value="CAF95931.1"/>
    <property type="molecule type" value="Genomic_DNA"/>
</dbReference>
<dbReference type="PANTHER" id="PTHR12634">
    <property type="entry name" value="SIT4 YEAST -ASSOCIATING PROTEIN-RELATED"/>
    <property type="match status" value="1"/>
</dbReference>
<dbReference type="KEGG" id="tng:GSTEN00012773G001"/>
<feature type="compositionally biased region" description="Low complexity" evidence="2">
    <location>
        <begin position="158"/>
        <end position="168"/>
    </location>
</feature>
<comment type="caution">
    <text evidence="3">The sequence shown here is derived from an EMBL/GenBank/DDBJ whole genome shotgun (WGS) entry which is preliminary data.</text>
</comment>
<feature type="compositionally biased region" description="Polar residues" evidence="2">
    <location>
        <begin position="213"/>
        <end position="225"/>
    </location>
</feature>
<reference evidence="3" key="1">
    <citation type="journal article" date="2004" name="Nature">
        <title>Genome duplication in the teleost fish Tetraodon nigroviridis reveals the early vertebrate proto-karyotype.</title>
        <authorList>
            <person name="Jaillon O."/>
            <person name="Aury J.-M."/>
            <person name="Brunet F."/>
            <person name="Petit J.-L."/>
            <person name="Stange-Thomann N."/>
            <person name="Mauceli E."/>
            <person name="Bouneau L."/>
            <person name="Fischer C."/>
            <person name="Ozouf-Costaz C."/>
            <person name="Bernot A."/>
            <person name="Nicaud S."/>
            <person name="Jaffe D."/>
            <person name="Fisher S."/>
            <person name="Lutfalla G."/>
            <person name="Dossat C."/>
            <person name="Segurens B."/>
            <person name="Dasilva C."/>
            <person name="Salanoubat M."/>
            <person name="Levy M."/>
            <person name="Boudet N."/>
            <person name="Castellano S."/>
            <person name="Anthouard V."/>
            <person name="Jubin C."/>
            <person name="Castelli V."/>
            <person name="Katinka M."/>
            <person name="Vacherie B."/>
            <person name="Biemont C."/>
            <person name="Skalli Z."/>
            <person name="Cattolico L."/>
            <person name="Poulain J."/>
            <person name="De Berardinis V."/>
            <person name="Cruaud C."/>
            <person name="Duprat S."/>
            <person name="Brottier P."/>
            <person name="Coutanceau J.-P."/>
            <person name="Gouzy J."/>
            <person name="Parra G."/>
            <person name="Lardier G."/>
            <person name="Chapple C."/>
            <person name="McKernan K.J."/>
            <person name="McEwan P."/>
            <person name="Bosak S."/>
            <person name="Kellis M."/>
            <person name="Volff J.-N."/>
            <person name="Guigo R."/>
            <person name="Zody M.C."/>
            <person name="Mesirov J."/>
            <person name="Lindblad-Toh K."/>
            <person name="Birren B."/>
            <person name="Nusbaum C."/>
            <person name="Kahn D."/>
            <person name="Robinson-Rechavi M."/>
            <person name="Laudet V."/>
            <person name="Schachter V."/>
            <person name="Quetier F."/>
            <person name="Saurin W."/>
            <person name="Scarpelli C."/>
            <person name="Wincker P."/>
            <person name="Lander E.S."/>
            <person name="Weissenbach J."/>
            <person name="Roest Crollius H."/>
        </authorList>
    </citation>
    <scope>NUCLEOTIDE SEQUENCE [LARGE SCALE GENOMIC DNA]</scope>
</reference>
<dbReference type="GO" id="GO:0019903">
    <property type="term" value="F:protein phosphatase binding"/>
    <property type="evidence" value="ECO:0007669"/>
    <property type="project" value="InterPro"/>
</dbReference>
<gene>
    <name evidence="3" type="ORF">GSTENG00012773001</name>
</gene>
<feature type="non-terminal residue" evidence="3">
    <location>
        <position position="1"/>
    </location>
</feature>
<reference evidence="3" key="2">
    <citation type="submission" date="2004-02" db="EMBL/GenBank/DDBJ databases">
        <authorList>
            <consortium name="Genoscope"/>
            <consortium name="Whitehead Institute Centre for Genome Research"/>
        </authorList>
    </citation>
    <scope>NUCLEOTIDE SEQUENCE</scope>
</reference>
<feature type="compositionally biased region" description="Polar residues" evidence="2">
    <location>
        <begin position="91"/>
        <end position="107"/>
    </location>
</feature>
<dbReference type="GO" id="GO:0019888">
    <property type="term" value="F:protein phosphatase regulator activity"/>
    <property type="evidence" value="ECO:0007669"/>
    <property type="project" value="TreeGrafter"/>
</dbReference>
<dbReference type="OrthoDB" id="295029at2759"/>